<accession>A0A511MZK9</accession>
<proteinExistence type="predicted"/>
<dbReference type="EMBL" id="BJXB01000005">
    <property type="protein sequence ID" value="GEM45982.1"/>
    <property type="molecule type" value="Genomic_DNA"/>
</dbReference>
<dbReference type="OrthoDB" id="152510at2"/>
<evidence type="ECO:0000313" key="2">
    <source>
        <dbReference type="EMBL" id="GEM45982.1"/>
    </source>
</evidence>
<dbReference type="Proteomes" id="UP000321306">
    <property type="component" value="Unassembled WGS sequence"/>
</dbReference>
<feature type="domain" description="NAD(P)-binding" evidence="1">
    <location>
        <begin position="8"/>
        <end position="141"/>
    </location>
</feature>
<gene>
    <name evidence="2" type="ORF">DC3_16170</name>
</gene>
<name>A0A511MZK9_DEIC1</name>
<dbReference type="Gene3D" id="3.40.50.720">
    <property type="entry name" value="NAD(P)-binding Rossmann-like Domain"/>
    <property type="match status" value="1"/>
</dbReference>
<dbReference type="Pfam" id="PF13460">
    <property type="entry name" value="NAD_binding_10"/>
    <property type="match status" value="1"/>
</dbReference>
<sequence>MIRVLVTGGTGVLGRRVVDELRQKGALPRVLSRKMQNAGQGMEIAQGDLVANTGLQEALKDVDVVIHCAHNPQNARENTLATRNLMEAVRASGVKHVVLISIIGVDRMTFYPYYRAKWQDEQTVIQSGVPYTILRSAQFHDFVGFLIDTLSKIPLILLPRDLCFQPVQLEPVAEDLAHAALNPPAGRMRDLAGPEVLTLDQMIRSYLQAQGNHKKVYTFPLPLPFITVWKDLSRLDVSRKGETWHQWLSRQDRIANLYQKARG</sequence>
<comment type="caution">
    <text evidence="2">The sequence shown here is derived from an EMBL/GenBank/DDBJ whole genome shotgun (WGS) entry which is preliminary data.</text>
</comment>
<dbReference type="PANTHER" id="PTHR12126:SF11">
    <property type="entry name" value="NADH DEHYDROGENASE [UBIQUINONE] 1 ALPHA SUBCOMPLEX SUBUNIT 9, MITOCHONDRIAL"/>
    <property type="match status" value="1"/>
</dbReference>
<organism evidence="2 3">
    <name type="scientific">Deinococcus cellulosilyticus (strain DSM 18568 / NBRC 106333 / KACC 11606 / 5516J-15)</name>
    <dbReference type="NCBI Taxonomy" id="1223518"/>
    <lineage>
        <taxon>Bacteria</taxon>
        <taxon>Thermotogati</taxon>
        <taxon>Deinococcota</taxon>
        <taxon>Deinococci</taxon>
        <taxon>Deinococcales</taxon>
        <taxon>Deinococcaceae</taxon>
        <taxon>Deinococcus</taxon>
    </lineage>
</organism>
<dbReference type="AlphaFoldDB" id="A0A511MZK9"/>
<dbReference type="InterPro" id="IPR051207">
    <property type="entry name" value="ComplexI_NDUFA9_subunit"/>
</dbReference>
<evidence type="ECO:0000259" key="1">
    <source>
        <dbReference type="Pfam" id="PF13460"/>
    </source>
</evidence>
<protein>
    <submittedName>
        <fullName evidence="2">Nucleotide-diphosphate-sugar epimerase</fullName>
    </submittedName>
</protein>
<dbReference type="PANTHER" id="PTHR12126">
    <property type="entry name" value="NADH-UBIQUINONE OXIDOREDUCTASE 39 KDA SUBUNIT-RELATED"/>
    <property type="match status" value="1"/>
</dbReference>
<dbReference type="SUPFAM" id="SSF51735">
    <property type="entry name" value="NAD(P)-binding Rossmann-fold domains"/>
    <property type="match status" value="1"/>
</dbReference>
<keyword evidence="3" id="KW-1185">Reference proteome</keyword>
<evidence type="ECO:0000313" key="3">
    <source>
        <dbReference type="Proteomes" id="UP000321306"/>
    </source>
</evidence>
<dbReference type="RefSeq" id="WP_146883740.1">
    <property type="nucleotide sequence ID" value="NZ_BJXB01000005.1"/>
</dbReference>
<dbReference type="GO" id="GO:0044877">
    <property type="term" value="F:protein-containing complex binding"/>
    <property type="evidence" value="ECO:0007669"/>
    <property type="project" value="TreeGrafter"/>
</dbReference>
<dbReference type="InterPro" id="IPR016040">
    <property type="entry name" value="NAD(P)-bd_dom"/>
</dbReference>
<reference evidence="2 3" key="1">
    <citation type="submission" date="2019-07" db="EMBL/GenBank/DDBJ databases">
        <title>Whole genome shotgun sequence of Deinococcus cellulosilyticus NBRC 106333.</title>
        <authorList>
            <person name="Hosoyama A."/>
            <person name="Uohara A."/>
            <person name="Ohji S."/>
            <person name="Ichikawa N."/>
        </authorList>
    </citation>
    <scope>NUCLEOTIDE SEQUENCE [LARGE SCALE GENOMIC DNA]</scope>
    <source>
        <strain evidence="2 3">NBRC 106333</strain>
    </source>
</reference>
<dbReference type="InterPro" id="IPR036291">
    <property type="entry name" value="NAD(P)-bd_dom_sf"/>
</dbReference>